<organism evidence="2 3">
    <name type="scientific">Amycolatopsis minnesotensis</name>
    <dbReference type="NCBI Taxonomy" id="337894"/>
    <lineage>
        <taxon>Bacteria</taxon>
        <taxon>Bacillati</taxon>
        <taxon>Actinomycetota</taxon>
        <taxon>Actinomycetes</taxon>
        <taxon>Pseudonocardiales</taxon>
        <taxon>Pseudonocardiaceae</taxon>
        <taxon>Amycolatopsis</taxon>
    </lineage>
</organism>
<feature type="region of interest" description="Disordered" evidence="1">
    <location>
        <begin position="1"/>
        <end position="61"/>
    </location>
</feature>
<feature type="compositionally biased region" description="Basic and acidic residues" evidence="1">
    <location>
        <begin position="49"/>
        <end position="59"/>
    </location>
</feature>
<evidence type="ECO:0000313" key="2">
    <source>
        <dbReference type="EMBL" id="GAA1961989.1"/>
    </source>
</evidence>
<gene>
    <name evidence="2" type="ORF">GCM10009754_36390</name>
</gene>
<evidence type="ECO:0000313" key="3">
    <source>
        <dbReference type="Proteomes" id="UP001501116"/>
    </source>
</evidence>
<accession>A0ABN2R1P2</accession>
<reference evidence="2 3" key="1">
    <citation type="journal article" date="2019" name="Int. J. Syst. Evol. Microbiol.">
        <title>The Global Catalogue of Microorganisms (GCM) 10K type strain sequencing project: providing services to taxonomists for standard genome sequencing and annotation.</title>
        <authorList>
            <consortium name="The Broad Institute Genomics Platform"/>
            <consortium name="The Broad Institute Genome Sequencing Center for Infectious Disease"/>
            <person name="Wu L."/>
            <person name="Ma J."/>
        </authorList>
    </citation>
    <scope>NUCLEOTIDE SEQUENCE [LARGE SCALE GENOMIC DNA]</scope>
    <source>
        <strain evidence="2 3">JCM 14545</strain>
    </source>
</reference>
<evidence type="ECO:0000256" key="1">
    <source>
        <dbReference type="SAM" id="MobiDB-lite"/>
    </source>
</evidence>
<feature type="compositionally biased region" description="Low complexity" evidence="1">
    <location>
        <begin position="31"/>
        <end position="47"/>
    </location>
</feature>
<dbReference type="Proteomes" id="UP001501116">
    <property type="component" value="Unassembled WGS sequence"/>
</dbReference>
<name>A0ABN2R1P2_9PSEU</name>
<feature type="compositionally biased region" description="Low complexity" evidence="1">
    <location>
        <begin position="1"/>
        <end position="23"/>
    </location>
</feature>
<comment type="caution">
    <text evidence="2">The sequence shown here is derived from an EMBL/GenBank/DDBJ whole genome shotgun (WGS) entry which is preliminary data.</text>
</comment>
<proteinExistence type="predicted"/>
<protein>
    <submittedName>
        <fullName evidence="2">Uncharacterized protein</fullName>
    </submittedName>
</protein>
<dbReference type="EMBL" id="BAAANN010000013">
    <property type="protein sequence ID" value="GAA1961989.1"/>
    <property type="molecule type" value="Genomic_DNA"/>
</dbReference>
<dbReference type="RefSeq" id="WP_344419598.1">
    <property type="nucleotide sequence ID" value="NZ_BAAANN010000013.1"/>
</dbReference>
<sequence>MATNTTTRKTTAAKPAAPKAPAPKADEAKAADAPAPATPAADTPAPAVETKETKAKPGKGDLFTQLALNAKQAKTMPAPTRGKNKPNPLADLVKRSYDEGQPFELTGVAPEDADAVKAAVRRAAARNDLGVNLTQQAQDDGTVTVFLQGKDKDIRDN</sequence>
<keyword evidence="3" id="KW-1185">Reference proteome</keyword>